<gene>
    <name evidence="2" type="primary">ORF_19</name>
    <name evidence="2" type="ORF">S-TIM4_ORF_19</name>
</gene>
<name>A0A345AW72_9CAUD</name>
<dbReference type="EMBL" id="MH512890">
    <property type="protein sequence ID" value="AXF41155.1"/>
    <property type="molecule type" value="Genomic_DNA"/>
</dbReference>
<reference evidence="2 3" key="1">
    <citation type="journal article" date="2011" name="Nature">
        <title>Genomic island variability facilitates Prochlorococcus-virus coexistence.</title>
        <authorList>
            <person name="Avrani S."/>
            <person name="Wurtzel O."/>
            <person name="Sharon I."/>
            <person name="Sorek R."/>
            <person name="Lindell D."/>
        </authorList>
    </citation>
    <scope>NUCLEOTIDE SEQUENCE [LARGE SCALE GENOMIC DNA]</scope>
</reference>
<proteinExistence type="predicted"/>
<evidence type="ECO:0000313" key="2">
    <source>
        <dbReference type="EMBL" id="AXF41155.1"/>
    </source>
</evidence>
<protein>
    <submittedName>
        <fullName evidence="2">Uncharacterized protein</fullName>
    </submittedName>
</protein>
<dbReference type="RefSeq" id="YP_009806276.1">
    <property type="nucleotide sequence ID" value="NC_048015.1"/>
</dbReference>
<accession>A0A345AW72</accession>
<keyword evidence="1" id="KW-0175">Coiled coil</keyword>
<sequence>MAKIQVYKFINPGVATIKTPSVVAARQTILAQNRLGKTLEGVGHTVLDLEKITNLRLGIQKKADEAERRQDQRERDAEAEELTEKGLSKYFDKKGKEAKKFKPDNKLKSAFSKMFGWVGPLLSPFVDLARKIFGLFLIKELLEYTADEENLKKIETFLMKTDFVFRKIYGFGKWLIKDNIVDGIEQLFGDDTTLLGRLGGLGKLMTGIIGLKYLMNPFSIITDIIFLANLISATRFIPGKGRCLPNIKNYKPNLKNNKVNLRRTISGGKQMNPGPLSGVREWLRKFRTTAGNKVTQGTTTGKNLFARLTDSVKNAVKPNKVTQSGTGNIFTRALDGIKSKFTKPKVSGNVKPNLNLKVKPNNIIKPKTIKVKPKAGGGPLGTLLAIALDIGIQAGFGSIEQKKFENYLIKFEAMSKEEQLKEIQRRTKIRDYAKSKTSGAYGVFQEIITGGGWLGTNYDKQTLERETNYLKAMHQIMGTVDSSAMNDNEYKQFYENLKPENKDTSKFDDLNPKNDKKWWNPTTWFKADGGKLPEFFIGGLFKAVKNVVSGVVNTVTNVAKTVWNGVSKVASNPLVSTVASFIPGANIIVPAINAVNALSSGDIMGAAMNALGGISNFANINTVNAINQPTWMQNLRFSKFGQGVSNMYHGAVKAVANISSRVNGFFDMARNSTIGKIGMQVFNGNIGGAIGTIVGQMPGLSGGIENFGNWLKKNKLEGILGAVPGLGGLASKVPNILSIPGMESILGKPGEGFSALGAIGNIADKVGMKGVYQAIMSGVQSGNFIEGLPELAAEIGVDPRVLGVLDRGRDLLQNNQFNAEYAMQTAIEFLPVPLIVEKIVAAPTPVPINSGDTYLVAPSSTTNR</sequence>
<feature type="coiled-coil region" evidence="1">
    <location>
        <begin position="49"/>
        <end position="83"/>
    </location>
</feature>
<dbReference type="KEGG" id="vg:54997134"/>
<organism evidence="2 3">
    <name type="scientific">Cyanophage S-TIM4</name>
    <dbReference type="NCBI Taxonomy" id="1048189"/>
    <lineage>
        <taxon>Viruses</taxon>
        <taxon>Duplodnaviria</taxon>
        <taxon>Heunggongvirae</taxon>
        <taxon>Uroviricota</taxon>
        <taxon>Caudoviricetes</taxon>
        <taxon>Pantevenvirales</taxon>
        <taxon>Kyanoviridae</taxon>
        <taxon>Thaumasvirus</taxon>
        <taxon>Thaumasvirus stim4</taxon>
    </lineage>
</organism>
<evidence type="ECO:0000256" key="1">
    <source>
        <dbReference type="SAM" id="Coils"/>
    </source>
</evidence>
<dbReference type="GeneID" id="54997134"/>
<dbReference type="Proteomes" id="UP000257501">
    <property type="component" value="Segment"/>
</dbReference>
<evidence type="ECO:0000313" key="3">
    <source>
        <dbReference type="Proteomes" id="UP000257501"/>
    </source>
</evidence>
<keyword evidence="3" id="KW-1185">Reference proteome</keyword>